<dbReference type="Proteomes" id="UP000054805">
    <property type="component" value="Unassembled WGS sequence"/>
</dbReference>
<evidence type="ECO:0000313" key="2">
    <source>
        <dbReference type="EMBL" id="KRZ39902.1"/>
    </source>
</evidence>
<organism evidence="1 3">
    <name type="scientific">Trichinella pseudospiralis</name>
    <name type="common">Parasitic roundworm</name>
    <dbReference type="NCBI Taxonomy" id="6337"/>
    <lineage>
        <taxon>Eukaryota</taxon>
        <taxon>Metazoa</taxon>
        <taxon>Ecdysozoa</taxon>
        <taxon>Nematoda</taxon>
        <taxon>Enoplea</taxon>
        <taxon>Dorylaimia</taxon>
        <taxon>Trichinellida</taxon>
        <taxon>Trichinellidae</taxon>
        <taxon>Trichinella</taxon>
    </lineage>
</organism>
<evidence type="ECO:0000313" key="4">
    <source>
        <dbReference type="Proteomes" id="UP000054826"/>
    </source>
</evidence>
<reference evidence="3 4" key="1">
    <citation type="submission" date="2015-01" db="EMBL/GenBank/DDBJ databases">
        <title>Evolution of Trichinella species and genotypes.</title>
        <authorList>
            <person name="Korhonen P.K."/>
            <person name="Edoardo P."/>
            <person name="Giuseppe L.R."/>
            <person name="Gasser R.B."/>
        </authorList>
    </citation>
    <scope>NUCLEOTIDE SEQUENCE [LARGE SCALE GENOMIC DNA]</scope>
    <source>
        <strain evidence="2">ISS176</strain>
        <strain evidence="1">ISS588</strain>
    </source>
</reference>
<protein>
    <submittedName>
        <fullName evidence="1">Uncharacterized protein</fullName>
    </submittedName>
</protein>
<accession>A0A0V1IX07</accession>
<evidence type="ECO:0000313" key="1">
    <source>
        <dbReference type="EMBL" id="KRZ27265.1"/>
    </source>
</evidence>
<comment type="caution">
    <text evidence="1">The sequence shown here is derived from an EMBL/GenBank/DDBJ whole genome shotgun (WGS) entry which is preliminary data.</text>
</comment>
<proteinExistence type="predicted"/>
<gene>
    <name evidence="1" type="ORF">T4B_4771</name>
    <name evidence="2" type="ORF">T4C_1299</name>
</gene>
<evidence type="ECO:0000313" key="3">
    <source>
        <dbReference type="Proteomes" id="UP000054805"/>
    </source>
</evidence>
<dbReference type="Proteomes" id="UP000054826">
    <property type="component" value="Unassembled WGS sequence"/>
</dbReference>
<keyword evidence="3" id="KW-1185">Reference proteome</keyword>
<name>A0A0V1IX07_TRIPS</name>
<dbReference type="EMBL" id="JYDS01000073">
    <property type="protein sequence ID" value="KRZ27265.1"/>
    <property type="molecule type" value="Genomic_DNA"/>
</dbReference>
<dbReference type="EMBL" id="JYDV01000031">
    <property type="protein sequence ID" value="KRZ39902.1"/>
    <property type="molecule type" value="Genomic_DNA"/>
</dbReference>
<dbReference type="AlphaFoldDB" id="A0A0V1IX07"/>
<sequence length="117" mass="13686">MFTEKLLTLQWNHDRTETLTLATCNTEIIKYSNWTLMKNFNPMCMIVSSVTRFTLFNNIKFEIPHELPELKDEENEKSSEYNLGLLIICISNVSQVGDDPDLNVNKKMYFELVSKET</sequence>